<name>A0AAW1X3T0_RUBAR</name>
<comment type="caution">
    <text evidence="6">The sequence shown here is derived from an EMBL/GenBank/DDBJ whole genome shotgun (WGS) entry which is preliminary data.</text>
</comment>
<dbReference type="PRINTS" id="PR00364">
    <property type="entry name" value="DISEASERSIST"/>
</dbReference>
<protein>
    <recommendedName>
        <fullName evidence="5">TIR domain-containing protein</fullName>
    </recommendedName>
</protein>
<sequence>MTSKTDIPSSSFSPPPFRKLTYDVFLSFRGEDTRKNFTDHLYTALKQRGIFTFRDDEELERGKSIAPEIFKAIEESRYVIVVLSRNYANSSWCLDEIAKILECMEESTVVLPVFYDVDPSDVRKQTGDHFEEAFSEHVKEHPDKVERWRRALSQVANLSGWHLRDGYESKVIGEIVEKIFTELNDRISTSEGLVGMDSHLKKMLSYLDIGRPDVRIIGISGMGGIGKTTIAHVVSQRVKTQFEGNSFLENIREVIEKQGPVHLQEQLLSNLLKSNVNVQDTEMGKDIIKHRLCTRKVLIVLDDVDQDEQLEALCDRKWFGPGSRIIVTSRDEHLLNRFDVDEVYKVNPLTDVEALKLFRMKAFKEGQGGKDFLELSKEFLKYADGVPLAIKVLAGSVKGRSLELWSSALDRLKQKPEKKIIDVLKVSFDGLQETEKNIFLDIACFFKGLDRDRVTRILQGCDGYCPNIDIEVLIEKSMVTIFGRKLWMHDLIQTMGREIVLQQYPKEPEKRSRLWVSKEIIHVLDRSKATSAIESILLQGPTKDNVVLSINDSFSNMDRLRLLNIWGVKFSGNIKYLSNELQYLEWLECPLDSFPSDFQPDNLVELHMPLSRIKQLWRGEKGWGMLRHIDMTGSEYLISTPDFTEDWSSPRHFGCNFYGAEISKWKWFMHIKQGNSAEIPLPPNLLDDANWLGIAISAFNRLCPEDPNMSLGGAISDSEDNVVTCGLEIDGGLVLRAAIPFTEFGATGFAKDVTWFSYVPRNGKWFKSWRQGKLARATISWSNQYFTVQSCALGLVYNKDVEHLVHTLTSCELP</sequence>
<dbReference type="Pfam" id="PF23282">
    <property type="entry name" value="WHD_ROQ1"/>
    <property type="match status" value="1"/>
</dbReference>
<proteinExistence type="predicted"/>
<evidence type="ECO:0000313" key="7">
    <source>
        <dbReference type="Proteomes" id="UP001457282"/>
    </source>
</evidence>
<evidence type="ECO:0000256" key="4">
    <source>
        <dbReference type="ARBA" id="ARBA00023027"/>
    </source>
</evidence>
<gene>
    <name evidence="6" type="ORF">M0R45_027688</name>
</gene>
<accession>A0AAW1X3T0</accession>
<keyword evidence="7" id="KW-1185">Reference proteome</keyword>
<dbReference type="InterPro" id="IPR027417">
    <property type="entry name" value="P-loop_NTPase"/>
</dbReference>
<dbReference type="InterPro" id="IPR042197">
    <property type="entry name" value="Apaf_helical"/>
</dbReference>
<evidence type="ECO:0000256" key="2">
    <source>
        <dbReference type="ARBA" id="ARBA00022737"/>
    </source>
</evidence>
<dbReference type="FunFam" id="3.40.50.10140:FF:000007">
    <property type="entry name" value="Disease resistance protein (TIR-NBS-LRR class)"/>
    <property type="match status" value="1"/>
</dbReference>
<keyword evidence="4" id="KW-0520">NAD</keyword>
<evidence type="ECO:0000256" key="3">
    <source>
        <dbReference type="ARBA" id="ARBA00022821"/>
    </source>
</evidence>
<reference evidence="6 7" key="1">
    <citation type="journal article" date="2023" name="G3 (Bethesda)">
        <title>A chromosome-length genome assembly and annotation of blackberry (Rubus argutus, cv. 'Hillquist').</title>
        <authorList>
            <person name="Bruna T."/>
            <person name="Aryal R."/>
            <person name="Dudchenko O."/>
            <person name="Sargent D.J."/>
            <person name="Mead D."/>
            <person name="Buti M."/>
            <person name="Cavallini A."/>
            <person name="Hytonen T."/>
            <person name="Andres J."/>
            <person name="Pham M."/>
            <person name="Weisz D."/>
            <person name="Mascagni F."/>
            <person name="Usai G."/>
            <person name="Natali L."/>
            <person name="Bassil N."/>
            <person name="Fernandez G.E."/>
            <person name="Lomsadze A."/>
            <person name="Armour M."/>
            <person name="Olukolu B."/>
            <person name="Poorten T."/>
            <person name="Britton C."/>
            <person name="Davik J."/>
            <person name="Ashrafi H."/>
            <person name="Aiden E.L."/>
            <person name="Borodovsky M."/>
            <person name="Worthington M."/>
        </authorList>
    </citation>
    <scope>NUCLEOTIDE SEQUENCE [LARGE SCALE GENOMIC DNA]</scope>
    <source>
        <strain evidence="6">PI 553951</strain>
    </source>
</reference>
<dbReference type="Gene3D" id="3.40.50.300">
    <property type="entry name" value="P-loop containing nucleotide triphosphate hydrolases"/>
    <property type="match status" value="1"/>
</dbReference>
<feature type="domain" description="TIR" evidence="5">
    <location>
        <begin position="20"/>
        <end position="183"/>
    </location>
</feature>
<dbReference type="InterPro" id="IPR000157">
    <property type="entry name" value="TIR_dom"/>
</dbReference>
<keyword evidence="3" id="KW-0611">Plant defense</keyword>
<keyword evidence="1" id="KW-0433">Leucine-rich repeat</keyword>
<dbReference type="InterPro" id="IPR035897">
    <property type="entry name" value="Toll_tir_struct_dom_sf"/>
</dbReference>
<dbReference type="Pfam" id="PF01582">
    <property type="entry name" value="TIR"/>
    <property type="match status" value="1"/>
</dbReference>
<organism evidence="6 7">
    <name type="scientific">Rubus argutus</name>
    <name type="common">Southern blackberry</name>
    <dbReference type="NCBI Taxonomy" id="59490"/>
    <lineage>
        <taxon>Eukaryota</taxon>
        <taxon>Viridiplantae</taxon>
        <taxon>Streptophyta</taxon>
        <taxon>Embryophyta</taxon>
        <taxon>Tracheophyta</taxon>
        <taxon>Spermatophyta</taxon>
        <taxon>Magnoliopsida</taxon>
        <taxon>eudicotyledons</taxon>
        <taxon>Gunneridae</taxon>
        <taxon>Pentapetalae</taxon>
        <taxon>rosids</taxon>
        <taxon>fabids</taxon>
        <taxon>Rosales</taxon>
        <taxon>Rosaceae</taxon>
        <taxon>Rosoideae</taxon>
        <taxon>Rosoideae incertae sedis</taxon>
        <taxon>Rubus</taxon>
    </lineage>
</organism>
<dbReference type="Proteomes" id="UP001457282">
    <property type="component" value="Unassembled WGS sequence"/>
</dbReference>
<dbReference type="SUPFAM" id="SSF46785">
    <property type="entry name" value="Winged helix' DNA-binding domain"/>
    <property type="match status" value="1"/>
</dbReference>
<dbReference type="AlphaFoldDB" id="A0AAW1X3T0"/>
<dbReference type="PROSITE" id="PS50104">
    <property type="entry name" value="TIR"/>
    <property type="match status" value="1"/>
</dbReference>
<dbReference type="PANTHER" id="PTHR11017">
    <property type="entry name" value="LEUCINE-RICH REPEAT-CONTAINING PROTEIN"/>
    <property type="match status" value="1"/>
</dbReference>
<dbReference type="InterPro" id="IPR058192">
    <property type="entry name" value="WHD_ROQ1-like"/>
</dbReference>
<dbReference type="GO" id="GO:0043531">
    <property type="term" value="F:ADP binding"/>
    <property type="evidence" value="ECO:0007669"/>
    <property type="project" value="InterPro"/>
</dbReference>
<dbReference type="Gene3D" id="3.80.10.10">
    <property type="entry name" value="Ribonuclease Inhibitor"/>
    <property type="match status" value="1"/>
</dbReference>
<dbReference type="SUPFAM" id="SSF52058">
    <property type="entry name" value="L domain-like"/>
    <property type="match status" value="1"/>
</dbReference>
<dbReference type="InterPro" id="IPR002182">
    <property type="entry name" value="NB-ARC"/>
</dbReference>
<dbReference type="PANTHER" id="PTHR11017:SF527">
    <property type="entry name" value="TMV RESISTANCE PROTEIN N-LIKE"/>
    <property type="match status" value="1"/>
</dbReference>
<dbReference type="InterPro" id="IPR036390">
    <property type="entry name" value="WH_DNA-bd_sf"/>
</dbReference>
<dbReference type="SUPFAM" id="SSF52200">
    <property type="entry name" value="Toll/Interleukin receptor TIR domain"/>
    <property type="match status" value="1"/>
</dbReference>
<dbReference type="Gene3D" id="3.40.50.10140">
    <property type="entry name" value="Toll/interleukin-1 receptor homology (TIR) domain"/>
    <property type="match status" value="1"/>
</dbReference>
<dbReference type="GO" id="GO:0006952">
    <property type="term" value="P:defense response"/>
    <property type="evidence" value="ECO:0007669"/>
    <property type="project" value="UniProtKB-KW"/>
</dbReference>
<evidence type="ECO:0000259" key="5">
    <source>
        <dbReference type="PROSITE" id="PS50104"/>
    </source>
</evidence>
<dbReference type="InterPro" id="IPR044974">
    <property type="entry name" value="Disease_R_plants"/>
</dbReference>
<evidence type="ECO:0000256" key="1">
    <source>
        <dbReference type="ARBA" id="ARBA00022614"/>
    </source>
</evidence>
<dbReference type="SMART" id="SM00255">
    <property type="entry name" value="TIR"/>
    <property type="match status" value="1"/>
</dbReference>
<keyword evidence="2" id="KW-0677">Repeat</keyword>
<dbReference type="InterPro" id="IPR032675">
    <property type="entry name" value="LRR_dom_sf"/>
</dbReference>
<dbReference type="EMBL" id="JBEDUW010000005">
    <property type="protein sequence ID" value="KAK9930658.1"/>
    <property type="molecule type" value="Genomic_DNA"/>
</dbReference>
<evidence type="ECO:0000313" key="6">
    <source>
        <dbReference type="EMBL" id="KAK9930658.1"/>
    </source>
</evidence>
<dbReference type="Pfam" id="PF00931">
    <property type="entry name" value="NB-ARC"/>
    <property type="match status" value="1"/>
</dbReference>
<dbReference type="Gene3D" id="1.10.8.430">
    <property type="entry name" value="Helical domain of apoptotic protease-activating factors"/>
    <property type="match status" value="1"/>
</dbReference>
<dbReference type="SUPFAM" id="SSF52540">
    <property type="entry name" value="P-loop containing nucleoside triphosphate hydrolases"/>
    <property type="match status" value="1"/>
</dbReference>
<dbReference type="GO" id="GO:0007165">
    <property type="term" value="P:signal transduction"/>
    <property type="evidence" value="ECO:0007669"/>
    <property type="project" value="InterPro"/>
</dbReference>